<reference evidence="2" key="1">
    <citation type="journal article" date="1998" name="Int. J. Syst. Bacteriol. 48 Pt">
        <title>Thermococcus guaymasensis sp. nov. and Thermococcus aggregans sp. nov., two novel thermophilic archaea isolated from the Guaymas Basin hydrothermal vent site.</title>
        <authorList>
            <person name="Canganella F."/>
            <person name="Jones W.J."/>
            <person name="Gambacorta A."/>
            <person name="Antranikian G."/>
        </authorList>
    </citation>
    <scope>NUCLEOTIDE SEQUENCE</scope>
    <source>
        <strain evidence="2">TY</strain>
    </source>
</reference>
<evidence type="ECO:0000259" key="1">
    <source>
        <dbReference type="Pfam" id="PF26441"/>
    </source>
</evidence>
<dbReference type="Proteomes" id="UP001055732">
    <property type="component" value="Chromosome"/>
</dbReference>
<dbReference type="KEGG" id="tagg:NF865_00780"/>
<accession>A0A9E7SPF1</accession>
<dbReference type="AlphaFoldDB" id="A0A9E7SPF1"/>
<organism evidence="2 3">
    <name type="scientific">Thermococcus aggregans</name>
    <dbReference type="NCBI Taxonomy" id="110163"/>
    <lineage>
        <taxon>Archaea</taxon>
        <taxon>Methanobacteriati</taxon>
        <taxon>Methanobacteriota</taxon>
        <taxon>Thermococci</taxon>
        <taxon>Thermococcales</taxon>
        <taxon>Thermococcaceae</taxon>
        <taxon>Thermococcus</taxon>
    </lineage>
</organism>
<dbReference type="Pfam" id="PF26441">
    <property type="entry name" value="DUF8121"/>
    <property type="match status" value="1"/>
</dbReference>
<name>A0A9E7SPF1_THEAG</name>
<proteinExistence type="predicted"/>
<dbReference type="InterPro" id="IPR058434">
    <property type="entry name" value="DUF8121"/>
</dbReference>
<feature type="domain" description="DUF8121" evidence="1">
    <location>
        <begin position="39"/>
        <end position="168"/>
    </location>
</feature>
<evidence type="ECO:0000313" key="2">
    <source>
        <dbReference type="EMBL" id="USS40797.1"/>
    </source>
</evidence>
<evidence type="ECO:0000313" key="3">
    <source>
        <dbReference type="Proteomes" id="UP001055732"/>
    </source>
</evidence>
<protein>
    <recommendedName>
        <fullName evidence="1">DUF8121 domain-containing protein</fullName>
    </recommendedName>
</protein>
<reference evidence="2" key="2">
    <citation type="submission" date="2022-06" db="EMBL/GenBank/DDBJ databases">
        <authorList>
            <person name="Park Y.-J."/>
        </authorList>
    </citation>
    <scope>NUCLEOTIDE SEQUENCE</scope>
    <source>
        <strain evidence="2">TY</strain>
    </source>
</reference>
<dbReference type="RefSeq" id="WP_253304748.1">
    <property type="nucleotide sequence ID" value="NZ_CP099582.1"/>
</dbReference>
<keyword evidence="3" id="KW-1185">Reference proteome</keyword>
<gene>
    <name evidence="2" type="ORF">NF865_00780</name>
</gene>
<sequence length="183" mass="20724">MKKSSKLLVSIILLLVVCALGIKALSVESLKNEEIGEPDEVHSNFYDSKGERVATLSIMKRHYLQEDVISFRVNVWHKDGWKTKSLKLVITPNVSAEVYLKIPEGYNWNPLKLQRNRDNLNSAVLEIPDLGVQGVGSTTLDFIVVPLERTNTVLITIKAELEFSGRFKRYKGESVVDIELKKK</sequence>
<dbReference type="EMBL" id="CP099582">
    <property type="protein sequence ID" value="USS40797.1"/>
    <property type="molecule type" value="Genomic_DNA"/>
</dbReference>